<sequence length="61" mass="6913">MSNVQLEPLRMTDWPAVYSWARLPEACRYQPYGPDSEEQTRGFVAAAVSLLEDEWRAAPVG</sequence>
<comment type="caution">
    <text evidence="1">The sequence shown here is derived from an EMBL/GenBank/DDBJ whole genome shotgun (WGS) entry which is preliminary data.</text>
</comment>
<proteinExistence type="predicted"/>
<protein>
    <recommendedName>
        <fullName evidence="3">Acetyltransferase (GNAT) domain-containing protein</fullName>
    </recommendedName>
</protein>
<keyword evidence="2" id="KW-1185">Reference proteome</keyword>
<name>A0A852ZKK7_9ACTN</name>
<evidence type="ECO:0000313" key="2">
    <source>
        <dbReference type="Proteomes" id="UP000579605"/>
    </source>
</evidence>
<gene>
    <name evidence="1" type="ORF">F4554_006235</name>
</gene>
<evidence type="ECO:0008006" key="3">
    <source>
        <dbReference type="Google" id="ProtNLM"/>
    </source>
</evidence>
<dbReference type="Proteomes" id="UP000579605">
    <property type="component" value="Unassembled WGS sequence"/>
</dbReference>
<reference evidence="1 2" key="1">
    <citation type="submission" date="2020-07" db="EMBL/GenBank/DDBJ databases">
        <title>Sequencing the genomes of 1000 actinobacteria strains.</title>
        <authorList>
            <person name="Klenk H.-P."/>
        </authorList>
    </citation>
    <scope>NUCLEOTIDE SEQUENCE [LARGE SCALE GENOMIC DNA]</scope>
    <source>
        <strain evidence="1 2">DSM 18448</strain>
    </source>
</reference>
<dbReference type="SUPFAM" id="SSF55729">
    <property type="entry name" value="Acyl-CoA N-acyltransferases (Nat)"/>
    <property type="match status" value="1"/>
</dbReference>
<dbReference type="InterPro" id="IPR016181">
    <property type="entry name" value="Acyl_CoA_acyltransferase"/>
</dbReference>
<evidence type="ECO:0000313" key="1">
    <source>
        <dbReference type="EMBL" id="NYH93597.1"/>
    </source>
</evidence>
<accession>A0A852ZKK7</accession>
<dbReference type="Gene3D" id="3.40.630.30">
    <property type="match status" value="1"/>
</dbReference>
<dbReference type="AlphaFoldDB" id="A0A852ZKK7"/>
<dbReference type="EMBL" id="JACBZH010000001">
    <property type="protein sequence ID" value="NYH93597.1"/>
    <property type="molecule type" value="Genomic_DNA"/>
</dbReference>
<organism evidence="1 2">
    <name type="scientific">Actinopolymorpha rutila</name>
    <dbReference type="NCBI Taxonomy" id="446787"/>
    <lineage>
        <taxon>Bacteria</taxon>
        <taxon>Bacillati</taxon>
        <taxon>Actinomycetota</taxon>
        <taxon>Actinomycetes</taxon>
        <taxon>Propionibacteriales</taxon>
        <taxon>Actinopolymorphaceae</taxon>
        <taxon>Actinopolymorpha</taxon>
    </lineage>
</organism>
<dbReference type="RefSeq" id="WP_179791101.1">
    <property type="nucleotide sequence ID" value="NZ_BAAARR010000012.1"/>
</dbReference>